<evidence type="ECO:0000256" key="1">
    <source>
        <dbReference type="SAM" id="MobiDB-lite"/>
    </source>
</evidence>
<feature type="region of interest" description="Disordered" evidence="1">
    <location>
        <begin position="20"/>
        <end position="48"/>
    </location>
</feature>
<name>A0A8S4QJP7_9NEOP</name>
<feature type="non-terminal residue" evidence="2">
    <location>
        <position position="1"/>
    </location>
</feature>
<dbReference type="Proteomes" id="UP000838756">
    <property type="component" value="Unassembled WGS sequence"/>
</dbReference>
<keyword evidence="3" id="KW-1185">Reference proteome</keyword>
<protein>
    <submittedName>
        <fullName evidence="2">Jg24693 protein</fullName>
    </submittedName>
</protein>
<reference evidence="2" key="1">
    <citation type="submission" date="2022-03" db="EMBL/GenBank/DDBJ databases">
        <authorList>
            <person name="Lindestad O."/>
        </authorList>
    </citation>
    <scope>NUCLEOTIDE SEQUENCE</scope>
</reference>
<evidence type="ECO:0000313" key="3">
    <source>
        <dbReference type="Proteomes" id="UP000838756"/>
    </source>
</evidence>
<sequence>FRVFDGAIDQTHSSGVVKIETPSEVSTVQPPTPPTKTSAPSIEIDTADKPGNAKFEDVNILKNKSSRLYSFPISLLML</sequence>
<dbReference type="AlphaFoldDB" id="A0A8S4QJP7"/>
<dbReference type="EMBL" id="CAKXAJ010011935">
    <property type="protein sequence ID" value="CAH2215535.1"/>
    <property type="molecule type" value="Genomic_DNA"/>
</dbReference>
<accession>A0A8S4QJP7</accession>
<evidence type="ECO:0000313" key="2">
    <source>
        <dbReference type="EMBL" id="CAH2215535.1"/>
    </source>
</evidence>
<proteinExistence type="predicted"/>
<comment type="caution">
    <text evidence="2">The sequence shown here is derived from an EMBL/GenBank/DDBJ whole genome shotgun (WGS) entry which is preliminary data.</text>
</comment>
<gene>
    <name evidence="2" type="primary">jg24693</name>
    <name evidence="2" type="ORF">PAEG_LOCUS3669</name>
</gene>
<organism evidence="2 3">
    <name type="scientific">Pararge aegeria aegeria</name>
    <dbReference type="NCBI Taxonomy" id="348720"/>
    <lineage>
        <taxon>Eukaryota</taxon>
        <taxon>Metazoa</taxon>
        <taxon>Ecdysozoa</taxon>
        <taxon>Arthropoda</taxon>
        <taxon>Hexapoda</taxon>
        <taxon>Insecta</taxon>
        <taxon>Pterygota</taxon>
        <taxon>Neoptera</taxon>
        <taxon>Endopterygota</taxon>
        <taxon>Lepidoptera</taxon>
        <taxon>Glossata</taxon>
        <taxon>Ditrysia</taxon>
        <taxon>Papilionoidea</taxon>
        <taxon>Nymphalidae</taxon>
        <taxon>Satyrinae</taxon>
        <taxon>Satyrini</taxon>
        <taxon>Parargina</taxon>
        <taxon>Pararge</taxon>
    </lineage>
</organism>